<evidence type="ECO:0000313" key="2">
    <source>
        <dbReference type="WBParaSite" id="nRc.2.0.1.t48373-RA"/>
    </source>
</evidence>
<dbReference type="Proteomes" id="UP000887565">
    <property type="component" value="Unplaced"/>
</dbReference>
<reference evidence="2" key="1">
    <citation type="submission" date="2022-11" db="UniProtKB">
        <authorList>
            <consortium name="WormBaseParasite"/>
        </authorList>
    </citation>
    <scope>IDENTIFICATION</scope>
</reference>
<evidence type="ECO:0000313" key="1">
    <source>
        <dbReference type="Proteomes" id="UP000887565"/>
    </source>
</evidence>
<dbReference type="AlphaFoldDB" id="A0A915LDH0"/>
<sequence length="69" mass="8030">MPYNTHSHIWEYFEREDDDMLFARPAEKIVICILDAKKTKQEQATDEAKSQLLIQSCFVSKAPPLAYLL</sequence>
<accession>A0A915LDH0</accession>
<dbReference type="WBParaSite" id="nRc.2.0.1.t48373-RA">
    <property type="protein sequence ID" value="nRc.2.0.1.t48373-RA"/>
    <property type="gene ID" value="nRc.2.0.1.g48373"/>
</dbReference>
<organism evidence="1 2">
    <name type="scientific">Romanomermis culicivorax</name>
    <name type="common">Nematode worm</name>
    <dbReference type="NCBI Taxonomy" id="13658"/>
    <lineage>
        <taxon>Eukaryota</taxon>
        <taxon>Metazoa</taxon>
        <taxon>Ecdysozoa</taxon>
        <taxon>Nematoda</taxon>
        <taxon>Enoplea</taxon>
        <taxon>Dorylaimia</taxon>
        <taxon>Mermithida</taxon>
        <taxon>Mermithoidea</taxon>
        <taxon>Mermithidae</taxon>
        <taxon>Romanomermis</taxon>
    </lineage>
</organism>
<name>A0A915LDH0_ROMCU</name>
<keyword evidence="1" id="KW-1185">Reference proteome</keyword>
<proteinExistence type="predicted"/>
<protein>
    <submittedName>
        <fullName evidence="2">Uncharacterized protein</fullName>
    </submittedName>
</protein>